<name>G3ABJ9_9RALS</name>
<dbReference type="InterPro" id="IPR025235">
    <property type="entry name" value="DUF4178"/>
</dbReference>
<feature type="domain" description="DUF4178" evidence="2">
    <location>
        <begin position="292"/>
        <end position="423"/>
    </location>
</feature>
<feature type="domain" description="DUF4178" evidence="2">
    <location>
        <begin position="71"/>
        <end position="205"/>
    </location>
</feature>
<keyword evidence="1 3" id="KW-0812">Transmembrane</keyword>
<feature type="transmembrane region" description="Helical" evidence="1">
    <location>
        <begin position="444"/>
        <end position="463"/>
    </location>
</feature>
<accession>G3ABJ9</accession>
<keyword evidence="1" id="KW-0472">Membrane</keyword>
<reference evidence="3" key="2">
    <citation type="submission" date="2011-04" db="EMBL/GenBank/DDBJ databases">
        <authorList>
            <person name="Genoscope - CEA"/>
        </authorList>
    </citation>
    <scope>NUCLEOTIDE SEQUENCE</scope>
    <source>
        <strain evidence="3">R24</strain>
    </source>
</reference>
<dbReference type="Pfam" id="PF13785">
    <property type="entry name" value="DUF4178"/>
    <property type="match status" value="2"/>
</dbReference>
<dbReference type="EMBL" id="FR854092">
    <property type="protein sequence ID" value="CCA86904.1"/>
    <property type="molecule type" value="Genomic_DNA"/>
</dbReference>
<organism evidence="3">
    <name type="scientific">Ralstonia syzygii R24</name>
    <dbReference type="NCBI Taxonomy" id="907261"/>
    <lineage>
        <taxon>Bacteria</taxon>
        <taxon>Pseudomonadati</taxon>
        <taxon>Pseudomonadota</taxon>
        <taxon>Betaproteobacteria</taxon>
        <taxon>Burkholderiales</taxon>
        <taxon>Burkholderiaceae</taxon>
        <taxon>Ralstonia</taxon>
        <taxon>Ralstonia solanacearum species complex</taxon>
    </lineage>
</organism>
<evidence type="ECO:0000313" key="3">
    <source>
        <dbReference type="EMBL" id="CCA86904.1"/>
    </source>
</evidence>
<dbReference type="AlphaFoldDB" id="G3ABJ9"/>
<evidence type="ECO:0000256" key="1">
    <source>
        <dbReference type="SAM" id="Phobius"/>
    </source>
</evidence>
<keyword evidence="1" id="KW-1133">Transmembrane helix</keyword>
<gene>
    <name evidence="3" type="ORF">RALSY_mp30216</name>
</gene>
<protein>
    <submittedName>
        <fullName evidence="3">Putative transmembrane protein</fullName>
    </submittedName>
</protein>
<feature type="transmembrane region" description="Helical" evidence="1">
    <location>
        <begin position="470"/>
        <end position="491"/>
    </location>
</feature>
<proteinExistence type="predicted"/>
<sequence>MQPPRSPCAIGPPLTMFHANCPACGAPVELKSAAAVMAVCSFCKSTLLRDGETLKDIGKMSAVLEDYARVQIGTAGRYQGRAFTVVGRIQLRYDAGFWNEWYVLFDDGSDGWLAEASGQVTMTVASGRPADAVPFESLRPGQSYNADGKQFVLSDVREADCTGGEGELPFRVGQGWHARVADGRCKDAFLTLDYSDGTAPVLYLGVATSLKALNCQLLRSDQAIRDSAGTLPGKLVNLDCPSCGTSVPFSPGVTTHLLCPSCGSAVDTSTARAELVERARSVPQVVTTLDLGAKAVIDGVQWQIIGVMRRTVVNGDGEWFEYLLYSASRGFLWLVETDEGWSRARVLERWPEAVDAGGAVLDGKRYARTDDYSARVSYAAGAFNWRVKSGDVTRVVEYGAIANGLASESDTHELNWSRSTPVSAAEIQAWFGKTVAEPVKPADGSYMTVAVVACVLLGLLNLVPFFMAPGAVVFITLFAALLLLLPAWLAAKVGGGE</sequence>
<evidence type="ECO:0000259" key="2">
    <source>
        <dbReference type="Pfam" id="PF13785"/>
    </source>
</evidence>
<reference evidence="3" key="1">
    <citation type="journal article" date="2011" name="PLoS ONE">
        <title>Ralstonia syzygii, the Blood Disease Bacterium and some Asian R. solanacearum strains form a single genomic species despite divergent lifestyles.</title>
        <authorList>
            <person name="Remenant B."/>
            <person name="de Cambiaire J.C."/>
            <person name="Cellier G."/>
            <person name="Jacobs J.M."/>
            <person name="Mangenot S."/>
            <person name="Barbe V."/>
            <person name="Lajus A."/>
            <person name="Vallenet D."/>
            <person name="Medigue C."/>
            <person name="Fegan M."/>
            <person name="Allen C."/>
            <person name="Prior P."/>
        </authorList>
    </citation>
    <scope>NUCLEOTIDE SEQUENCE</scope>
    <source>
        <strain evidence="3">R24</strain>
    </source>
</reference>